<dbReference type="InterPro" id="IPR006665">
    <property type="entry name" value="OmpA-like"/>
</dbReference>
<sequence>MVGYKDGEPYSTDSALSKDIGTSSGVWIYTFTDLILLLLSFFVMLYAMGNPDLRYLRSLVDGISTRPAPLVIREVSETSPDLSMVQVAVSPGQNISYLRALIGQTLQNEPRLNGMVMTMSDDQLVLSLPGKVLFPAGEAVPAPGGSDILAEVANLVSRLDNRLVIAGRADGGQTGSAMAWTLSLARARVVAQAMRSAGYPGDLGLVGYGGARPVAGVPADAVQPVDILILPERNRR</sequence>
<evidence type="ECO:0000313" key="11">
    <source>
        <dbReference type="Proteomes" id="UP000076066"/>
    </source>
</evidence>
<dbReference type="SUPFAM" id="SSF103088">
    <property type="entry name" value="OmpA-like"/>
    <property type="match status" value="1"/>
</dbReference>
<evidence type="ECO:0000256" key="7">
    <source>
        <dbReference type="PROSITE-ProRule" id="PRU00473"/>
    </source>
</evidence>
<keyword evidence="5 8" id="KW-1133">Transmembrane helix</keyword>
<dbReference type="Proteomes" id="UP000076066">
    <property type="component" value="Chromosome"/>
</dbReference>
<dbReference type="InterPro" id="IPR050330">
    <property type="entry name" value="Bact_OuterMem_StrucFunc"/>
</dbReference>
<protein>
    <recommendedName>
        <fullName evidence="9">OmpA-like domain-containing protein</fullName>
    </recommendedName>
</protein>
<evidence type="ECO:0000256" key="2">
    <source>
        <dbReference type="ARBA" id="ARBA00008914"/>
    </source>
</evidence>
<dbReference type="RefSeq" id="WP_066131779.1">
    <property type="nucleotide sequence ID" value="NZ_CP014525.1"/>
</dbReference>
<dbReference type="InterPro" id="IPR036737">
    <property type="entry name" value="OmpA-like_sf"/>
</dbReference>
<evidence type="ECO:0000259" key="9">
    <source>
        <dbReference type="PROSITE" id="PS51123"/>
    </source>
</evidence>
<dbReference type="Pfam" id="PF00691">
    <property type="entry name" value="OmpA"/>
    <property type="match status" value="1"/>
</dbReference>
<dbReference type="GO" id="GO:0005886">
    <property type="term" value="C:plasma membrane"/>
    <property type="evidence" value="ECO:0007669"/>
    <property type="project" value="UniProtKB-SubCell"/>
</dbReference>
<dbReference type="PROSITE" id="PS51123">
    <property type="entry name" value="OMPA_2"/>
    <property type="match status" value="1"/>
</dbReference>
<evidence type="ECO:0000256" key="3">
    <source>
        <dbReference type="ARBA" id="ARBA00022475"/>
    </source>
</evidence>
<dbReference type="EMBL" id="CP014525">
    <property type="protein sequence ID" value="AMW33832.1"/>
    <property type="molecule type" value="Genomic_DNA"/>
</dbReference>
<comment type="subcellular location">
    <subcellularLocation>
        <location evidence="1">Cell membrane</location>
        <topology evidence="1">Single-pass membrane protein</topology>
    </subcellularLocation>
</comment>
<evidence type="ECO:0000256" key="8">
    <source>
        <dbReference type="SAM" id="Phobius"/>
    </source>
</evidence>
<evidence type="ECO:0000256" key="5">
    <source>
        <dbReference type="ARBA" id="ARBA00022989"/>
    </source>
</evidence>
<dbReference type="InterPro" id="IPR025713">
    <property type="entry name" value="MotB-like_N_dom"/>
</dbReference>
<evidence type="ECO:0000256" key="4">
    <source>
        <dbReference type="ARBA" id="ARBA00022692"/>
    </source>
</evidence>
<dbReference type="PANTHER" id="PTHR30329:SF21">
    <property type="entry name" value="LIPOPROTEIN YIAD-RELATED"/>
    <property type="match status" value="1"/>
</dbReference>
<reference evidence="10 11" key="1">
    <citation type="submission" date="2016-02" db="EMBL/GenBank/DDBJ databases">
        <title>Complete Genome of H5569, the type strain of the newly described species Haematospirillium jordaniae.</title>
        <authorList>
            <person name="Nicholson A.C."/>
            <person name="Humrighouse B.W."/>
            <person name="Loparov V."/>
            <person name="McQuiston J.R."/>
        </authorList>
    </citation>
    <scope>NUCLEOTIDE SEQUENCE [LARGE SCALE GENOMIC DNA]</scope>
    <source>
        <strain evidence="10 11">H5569</strain>
    </source>
</reference>
<dbReference type="OrthoDB" id="7348512at2"/>
<dbReference type="STRING" id="1549855.AY555_00105"/>
<evidence type="ECO:0000313" key="10">
    <source>
        <dbReference type="EMBL" id="AMW33832.1"/>
    </source>
</evidence>
<organism evidence="10 11">
    <name type="scientific">Haematospirillum jordaniae</name>
    <dbReference type="NCBI Taxonomy" id="1549855"/>
    <lineage>
        <taxon>Bacteria</taxon>
        <taxon>Pseudomonadati</taxon>
        <taxon>Pseudomonadota</taxon>
        <taxon>Alphaproteobacteria</taxon>
        <taxon>Rhodospirillales</taxon>
        <taxon>Novispirillaceae</taxon>
        <taxon>Haematospirillum</taxon>
    </lineage>
</organism>
<evidence type="ECO:0000256" key="6">
    <source>
        <dbReference type="ARBA" id="ARBA00023136"/>
    </source>
</evidence>
<dbReference type="Pfam" id="PF13677">
    <property type="entry name" value="MotB_plug"/>
    <property type="match status" value="1"/>
</dbReference>
<feature type="domain" description="OmpA-like" evidence="9">
    <location>
        <begin position="121"/>
        <end position="236"/>
    </location>
</feature>
<gene>
    <name evidence="10" type="ORF">AY555_00105</name>
</gene>
<dbReference type="Gene3D" id="3.30.1330.60">
    <property type="entry name" value="OmpA-like domain"/>
    <property type="match status" value="1"/>
</dbReference>
<evidence type="ECO:0000256" key="1">
    <source>
        <dbReference type="ARBA" id="ARBA00004162"/>
    </source>
</evidence>
<keyword evidence="3" id="KW-1003">Cell membrane</keyword>
<dbReference type="AlphaFoldDB" id="A0A143DAW3"/>
<proteinExistence type="inferred from homology"/>
<dbReference type="GeneID" id="53315566"/>
<keyword evidence="6 7" id="KW-0472">Membrane</keyword>
<dbReference type="KEGG" id="hjo:AY555_00105"/>
<feature type="transmembrane region" description="Helical" evidence="8">
    <location>
        <begin position="26"/>
        <end position="48"/>
    </location>
</feature>
<comment type="similarity">
    <text evidence="2">Belongs to the MotB family.</text>
</comment>
<dbReference type="PANTHER" id="PTHR30329">
    <property type="entry name" value="STATOR ELEMENT OF FLAGELLAR MOTOR COMPLEX"/>
    <property type="match status" value="1"/>
</dbReference>
<keyword evidence="4 8" id="KW-0812">Transmembrane</keyword>
<accession>A0A143DAW3</accession>
<name>A0A143DAW3_9PROT</name>
<keyword evidence="11" id="KW-1185">Reference proteome</keyword>